<evidence type="ECO:0000259" key="1">
    <source>
        <dbReference type="Pfam" id="PF00881"/>
    </source>
</evidence>
<dbReference type="STRING" id="1796616.A4V09_21405"/>
<protein>
    <recommendedName>
        <fullName evidence="1">Nitroreductase domain-containing protein</fullName>
    </recommendedName>
</protein>
<dbReference type="InterPro" id="IPR000415">
    <property type="entry name" value="Nitroreductase-like"/>
</dbReference>
<sequence length="264" mass="29537">MNDETKYKIMQNRELLKAYNVSDAGAEATDQEQKLPEVPFVKEKKGEYIISLTMDFDGIAGNADLFCLLQSRVSRRKYSGEAVTLRELSLLLWAVQGIRRVIGKNHLATLRNVPSAGCRHAFETYLFVNHVDGLEKGIYHYLPLEHALEVWDERQDFEEELTQALCGQYFAASAPVTFVWSVIPYRTEWRYGMKAHKYILLDAGHVCENLYLACEAIGCGTCAIGAYDQDSLDELLGFAPGPSAGEEYECAVYAASVGKAVAKE</sequence>
<dbReference type="GO" id="GO:0016491">
    <property type="term" value="F:oxidoreductase activity"/>
    <property type="evidence" value="ECO:0007669"/>
    <property type="project" value="InterPro"/>
</dbReference>
<organism evidence="2 3">
    <name type="scientific">Blautia pseudococcoides</name>
    <dbReference type="NCBI Taxonomy" id="1796616"/>
    <lineage>
        <taxon>Bacteria</taxon>
        <taxon>Bacillati</taxon>
        <taxon>Bacillota</taxon>
        <taxon>Clostridia</taxon>
        <taxon>Lachnospirales</taxon>
        <taxon>Lachnospiraceae</taxon>
        <taxon>Blautia</taxon>
    </lineage>
</organism>
<accession>A0A1C7II42</accession>
<keyword evidence="3" id="KW-1185">Reference proteome</keyword>
<dbReference type="AlphaFoldDB" id="A0A1C7II42"/>
<gene>
    <name evidence="2" type="ORF">A4V09_21405</name>
</gene>
<dbReference type="PANTHER" id="PTHR43745">
    <property type="entry name" value="NITROREDUCTASE MJ1384-RELATED"/>
    <property type="match status" value="1"/>
</dbReference>
<dbReference type="RefSeq" id="WP_065544161.1">
    <property type="nucleotide sequence ID" value="NZ_CP015405.2"/>
</dbReference>
<dbReference type="EMBL" id="CP015405">
    <property type="protein sequence ID" value="ANU78069.1"/>
    <property type="molecule type" value="Genomic_DNA"/>
</dbReference>
<dbReference type="PANTHER" id="PTHR43745:SF2">
    <property type="entry name" value="NITROREDUCTASE MJ1384-RELATED"/>
    <property type="match status" value="1"/>
</dbReference>
<dbReference type="InterPro" id="IPR052544">
    <property type="entry name" value="Bacteriocin_Proc_Enz"/>
</dbReference>
<dbReference type="InterPro" id="IPR029479">
    <property type="entry name" value="Nitroreductase"/>
</dbReference>
<dbReference type="CDD" id="cd02142">
    <property type="entry name" value="McbC_SagB-like_oxidoreductase"/>
    <property type="match status" value="1"/>
</dbReference>
<proteinExistence type="predicted"/>
<evidence type="ECO:0000313" key="2">
    <source>
        <dbReference type="EMBL" id="ANU78069.1"/>
    </source>
</evidence>
<feature type="domain" description="Nitroreductase" evidence="1">
    <location>
        <begin position="70"/>
        <end position="239"/>
    </location>
</feature>
<dbReference type="Proteomes" id="UP000092574">
    <property type="component" value="Chromosome"/>
</dbReference>
<dbReference type="KEGG" id="byl:A4V09_21405"/>
<dbReference type="NCBIfam" id="TIGR03605">
    <property type="entry name" value="antibiot_sagB"/>
    <property type="match status" value="1"/>
</dbReference>
<dbReference type="Gene3D" id="3.40.109.10">
    <property type="entry name" value="NADH Oxidase"/>
    <property type="match status" value="1"/>
</dbReference>
<dbReference type="InterPro" id="IPR020051">
    <property type="entry name" value="SagB-type_dehydrogenase"/>
</dbReference>
<dbReference type="SUPFAM" id="SSF55469">
    <property type="entry name" value="FMN-dependent nitroreductase-like"/>
    <property type="match status" value="1"/>
</dbReference>
<name>A0A1C7II42_9FIRM</name>
<dbReference type="Pfam" id="PF00881">
    <property type="entry name" value="Nitroreductase"/>
    <property type="match status" value="1"/>
</dbReference>
<evidence type="ECO:0000313" key="3">
    <source>
        <dbReference type="Proteomes" id="UP000092574"/>
    </source>
</evidence>
<reference evidence="2" key="1">
    <citation type="submission" date="2017-04" db="EMBL/GenBank/DDBJ databases">
        <title>Complete Genome Sequences of Twelve Strains of a Stable Defined Moderately Diverse Mouse Microbiota 2 (sDMDMm2).</title>
        <authorList>
            <person name="Uchimura Y."/>
            <person name="Wyss M."/>
            <person name="Brugiroux S."/>
            <person name="Limenitakis J.P."/>
            <person name="Stecher B."/>
            <person name="McCoy K.D."/>
            <person name="Macpherson A.J."/>
        </authorList>
    </citation>
    <scope>NUCLEOTIDE SEQUENCE</scope>
    <source>
        <strain evidence="2">YL58</strain>
    </source>
</reference>